<name>A0A413VYN5_9BACE</name>
<comment type="caution">
    <text evidence="2">The sequence shown here is derived from an EMBL/GenBank/DDBJ whole genome shotgun (WGS) entry which is preliminary data.</text>
</comment>
<keyword evidence="1" id="KW-1133">Transmembrane helix</keyword>
<gene>
    <name evidence="2" type="ORF">DW888_02435</name>
</gene>
<dbReference type="RefSeq" id="WP_002561025.1">
    <property type="nucleotide sequence ID" value="NZ_CABJFV010000001.1"/>
</dbReference>
<evidence type="ECO:0000313" key="3">
    <source>
        <dbReference type="Proteomes" id="UP000284379"/>
    </source>
</evidence>
<dbReference type="PROSITE" id="PS51257">
    <property type="entry name" value="PROKAR_LIPOPROTEIN"/>
    <property type="match status" value="1"/>
</dbReference>
<sequence>MKKNRKRILIIIASIFAGCALTIIVIIGHELYEIQANAEQAFTKQKSYFRQSSFSGKIIKRYPYQLMIKYDSTAILPPMGHQFFYDYYFFEPDDSTVLINVPESIYKITELNDSIIKEKGSDSLRINQHTYRLLSAKRLEWLPRVK</sequence>
<keyword evidence="1" id="KW-0812">Transmembrane</keyword>
<reference evidence="2 3" key="1">
    <citation type="submission" date="2018-08" db="EMBL/GenBank/DDBJ databases">
        <title>A genome reference for cultivated species of the human gut microbiota.</title>
        <authorList>
            <person name="Zou Y."/>
            <person name="Xue W."/>
            <person name="Luo G."/>
        </authorList>
    </citation>
    <scope>NUCLEOTIDE SEQUENCE [LARGE SCALE GENOMIC DNA]</scope>
    <source>
        <strain evidence="2 3">AM40-30BH</strain>
    </source>
</reference>
<organism evidence="2 3">
    <name type="scientific">Bacteroides nordii</name>
    <dbReference type="NCBI Taxonomy" id="291645"/>
    <lineage>
        <taxon>Bacteria</taxon>
        <taxon>Pseudomonadati</taxon>
        <taxon>Bacteroidota</taxon>
        <taxon>Bacteroidia</taxon>
        <taxon>Bacteroidales</taxon>
        <taxon>Bacteroidaceae</taxon>
        <taxon>Bacteroides</taxon>
    </lineage>
</organism>
<protein>
    <submittedName>
        <fullName evidence="2">Uncharacterized protein</fullName>
    </submittedName>
</protein>
<accession>A0A413VYN5</accession>
<dbReference type="AlphaFoldDB" id="A0A413VYN5"/>
<dbReference type="EMBL" id="QSGO01000001">
    <property type="protein sequence ID" value="RHB38679.1"/>
    <property type="molecule type" value="Genomic_DNA"/>
</dbReference>
<keyword evidence="1" id="KW-0472">Membrane</keyword>
<evidence type="ECO:0000256" key="1">
    <source>
        <dbReference type="SAM" id="Phobius"/>
    </source>
</evidence>
<evidence type="ECO:0000313" key="2">
    <source>
        <dbReference type="EMBL" id="RHB38679.1"/>
    </source>
</evidence>
<dbReference type="Proteomes" id="UP000284379">
    <property type="component" value="Unassembled WGS sequence"/>
</dbReference>
<proteinExistence type="predicted"/>
<feature type="transmembrane region" description="Helical" evidence="1">
    <location>
        <begin position="7"/>
        <end position="27"/>
    </location>
</feature>